<evidence type="ECO:0000313" key="1">
    <source>
        <dbReference type="EMBL" id="PSN71317.1"/>
    </source>
</evidence>
<reference evidence="1 2" key="1">
    <citation type="journal article" date="2018" name="Front. Microbiol.">
        <title>Genome-Wide Analysis of Corynespora cassiicola Leaf Fall Disease Putative Effectors.</title>
        <authorList>
            <person name="Lopez D."/>
            <person name="Ribeiro S."/>
            <person name="Label P."/>
            <person name="Fumanal B."/>
            <person name="Venisse J.S."/>
            <person name="Kohler A."/>
            <person name="de Oliveira R.R."/>
            <person name="Labutti K."/>
            <person name="Lipzen A."/>
            <person name="Lail K."/>
            <person name="Bauer D."/>
            <person name="Ohm R.A."/>
            <person name="Barry K.W."/>
            <person name="Spatafora J."/>
            <person name="Grigoriev I.V."/>
            <person name="Martin F.M."/>
            <person name="Pujade-Renaud V."/>
        </authorList>
    </citation>
    <scope>NUCLEOTIDE SEQUENCE [LARGE SCALE GENOMIC DNA]</scope>
    <source>
        <strain evidence="1 2">Philippines</strain>
    </source>
</reference>
<organism evidence="1 2">
    <name type="scientific">Corynespora cassiicola Philippines</name>
    <dbReference type="NCBI Taxonomy" id="1448308"/>
    <lineage>
        <taxon>Eukaryota</taxon>
        <taxon>Fungi</taxon>
        <taxon>Dikarya</taxon>
        <taxon>Ascomycota</taxon>
        <taxon>Pezizomycotina</taxon>
        <taxon>Dothideomycetes</taxon>
        <taxon>Pleosporomycetidae</taxon>
        <taxon>Pleosporales</taxon>
        <taxon>Corynesporascaceae</taxon>
        <taxon>Corynespora</taxon>
    </lineage>
</organism>
<dbReference type="AlphaFoldDB" id="A0A2T2P0Y7"/>
<proteinExistence type="predicted"/>
<evidence type="ECO:0000313" key="2">
    <source>
        <dbReference type="Proteomes" id="UP000240883"/>
    </source>
</evidence>
<dbReference type="Proteomes" id="UP000240883">
    <property type="component" value="Unassembled WGS sequence"/>
</dbReference>
<dbReference type="EMBL" id="KZ678131">
    <property type="protein sequence ID" value="PSN71317.1"/>
    <property type="molecule type" value="Genomic_DNA"/>
</dbReference>
<sequence>MRVVVALGVCLGRDSGESYDARLELQLPQLRKLEVSSGIGFCVLHHPLPSQSISICTGLDVTFLFLCVRSTLRRFADLTSRFCPSRVMCFLTLSPSTFISSSHDEFLSQLGTSPSPQYLVRYIHPALAG</sequence>
<name>A0A2T2P0Y7_CORCC</name>
<gene>
    <name evidence="1" type="ORF">BS50DRAFT_280145</name>
</gene>
<accession>A0A2T2P0Y7</accession>
<protein>
    <submittedName>
        <fullName evidence="1">Uncharacterized protein</fullName>
    </submittedName>
</protein>
<keyword evidence="2" id="KW-1185">Reference proteome</keyword>